<evidence type="ECO:0000313" key="2">
    <source>
        <dbReference type="Proteomes" id="UP000789860"/>
    </source>
</evidence>
<protein>
    <submittedName>
        <fullName evidence="1">10062_t:CDS:1</fullName>
    </submittedName>
</protein>
<reference evidence="1" key="1">
    <citation type="submission" date="2021-06" db="EMBL/GenBank/DDBJ databases">
        <authorList>
            <person name="Kallberg Y."/>
            <person name="Tangrot J."/>
            <person name="Rosling A."/>
        </authorList>
    </citation>
    <scope>NUCLEOTIDE SEQUENCE</scope>
    <source>
        <strain evidence="1">AU212A</strain>
    </source>
</reference>
<dbReference type="Proteomes" id="UP000789860">
    <property type="component" value="Unassembled WGS sequence"/>
</dbReference>
<organism evidence="1 2">
    <name type="scientific">Scutellospora calospora</name>
    <dbReference type="NCBI Taxonomy" id="85575"/>
    <lineage>
        <taxon>Eukaryota</taxon>
        <taxon>Fungi</taxon>
        <taxon>Fungi incertae sedis</taxon>
        <taxon>Mucoromycota</taxon>
        <taxon>Glomeromycotina</taxon>
        <taxon>Glomeromycetes</taxon>
        <taxon>Diversisporales</taxon>
        <taxon>Gigasporaceae</taxon>
        <taxon>Scutellospora</taxon>
    </lineage>
</organism>
<accession>A0ACA9L6C1</accession>
<keyword evidence="2" id="KW-1185">Reference proteome</keyword>
<evidence type="ECO:0000313" key="1">
    <source>
        <dbReference type="EMBL" id="CAG8513278.1"/>
    </source>
</evidence>
<dbReference type="EMBL" id="CAJVPM010004442">
    <property type="protein sequence ID" value="CAG8513278.1"/>
    <property type="molecule type" value="Genomic_DNA"/>
</dbReference>
<comment type="caution">
    <text evidence="1">The sequence shown here is derived from an EMBL/GenBank/DDBJ whole genome shotgun (WGS) entry which is preliminary data.</text>
</comment>
<sequence length="68" mass="8061">SSFISGIYEDDDIIVEPEYHKSFNHENNQIVKSEYSIQWYILQNSDKIDPFKKMGCLNKIGIELRHEL</sequence>
<gene>
    <name evidence="1" type="ORF">SCALOS_LOCUS3753</name>
</gene>
<feature type="non-terminal residue" evidence="1">
    <location>
        <position position="1"/>
    </location>
</feature>
<name>A0ACA9L6C1_9GLOM</name>
<proteinExistence type="predicted"/>